<gene>
    <name evidence="2" type="ORF">ACFR9U_11115</name>
</gene>
<dbReference type="EMBL" id="JBHUDJ010000003">
    <property type="protein sequence ID" value="MFD1587536.1"/>
    <property type="molecule type" value="Genomic_DNA"/>
</dbReference>
<evidence type="ECO:0000256" key="1">
    <source>
        <dbReference type="SAM" id="Phobius"/>
    </source>
</evidence>
<keyword evidence="1" id="KW-0812">Transmembrane</keyword>
<keyword evidence="1" id="KW-0472">Membrane</keyword>
<reference evidence="2 3" key="1">
    <citation type="journal article" date="2019" name="Int. J. Syst. Evol. Microbiol.">
        <title>The Global Catalogue of Microorganisms (GCM) 10K type strain sequencing project: providing services to taxonomists for standard genome sequencing and annotation.</title>
        <authorList>
            <consortium name="The Broad Institute Genomics Platform"/>
            <consortium name="The Broad Institute Genome Sequencing Center for Infectious Disease"/>
            <person name="Wu L."/>
            <person name="Ma J."/>
        </authorList>
    </citation>
    <scope>NUCLEOTIDE SEQUENCE [LARGE SCALE GENOMIC DNA]</scope>
    <source>
        <strain evidence="2 3">CGMCC 1.12125</strain>
    </source>
</reference>
<evidence type="ECO:0000313" key="3">
    <source>
        <dbReference type="Proteomes" id="UP001597119"/>
    </source>
</evidence>
<dbReference type="AlphaFoldDB" id="A0ABD6CCX6"/>
<organism evidence="2 3">
    <name type="scientific">Halorientalis brevis</name>
    <dbReference type="NCBI Taxonomy" id="1126241"/>
    <lineage>
        <taxon>Archaea</taxon>
        <taxon>Methanobacteriati</taxon>
        <taxon>Methanobacteriota</taxon>
        <taxon>Stenosarchaea group</taxon>
        <taxon>Halobacteria</taxon>
        <taxon>Halobacteriales</taxon>
        <taxon>Haloarculaceae</taxon>
        <taxon>Halorientalis</taxon>
    </lineage>
</organism>
<dbReference type="RefSeq" id="WP_247373121.1">
    <property type="nucleotide sequence ID" value="NZ_JALLGV010000001.1"/>
</dbReference>
<evidence type="ECO:0000313" key="2">
    <source>
        <dbReference type="EMBL" id="MFD1587536.1"/>
    </source>
</evidence>
<dbReference type="Proteomes" id="UP001597119">
    <property type="component" value="Unassembled WGS sequence"/>
</dbReference>
<comment type="caution">
    <text evidence="2">The sequence shown here is derived from an EMBL/GenBank/DDBJ whole genome shotgun (WGS) entry which is preliminary data.</text>
</comment>
<keyword evidence="1" id="KW-1133">Transmembrane helix</keyword>
<accession>A0ABD6CCX6</accession>
<protein>
    <submittedName>
        <fullName evidence="2">Uncharacterized protein</fullName>
    </submittedName>
</protein>
<feature type="transmembrane region" description="Helical" evidence="1">
    <location>
        <begin position="9"/>
        <end position="27"/>
    </location>
</feature>
<sequence>MVDRRVNSLVKMVLGLPMVWGIFALGIGGDESIAASTPTWQAVLLILVGFGLLVG</sequence>
<proteinExistence type="predicted"/>
<feature type="transmembrane region" description="Helical" evidence="1">
    <location>
        <begin position="33"/>
        <end position="54"/>
    </location>
</feature>
<name>A0ABD6CCX6_9EURY</name>
<keyword evidence="3" id="KW-1185">Reference proteome</keyword>